<reference evidence="1 2" key="1">
    <citation type="journal article" date="2022" name="Nat. Ecol. Evol.">
        <title>A masculinizing supergene underlies an exaggerated male reproductive morph in a spider.</title>
        <authorList>
            <person name="Hendrickx F."/>
            <person name="De Corte Z."/>
            <person name="Sonet G."/>
            <person name="Van Belleghem S.M."/>
            <person name="Kostlbacher S."/>
            <person name="Vangestel C."/>
        </authorList>
    </citation>
    <scope>NUCLEOTIDE SEQUENCE [LARGE SCALE GENOMIC DNA]</scope>
    <source>
        <strain evidence="1">W744_W776</strain>
    </source>
</reference>
<dbReference type="EMBL" id="JAFNEN010000244">
    <property type="protein sequence ID" value="KAG8188282.1"/>
    <property type="molecule type" value="Genomic_DNA"/>
</dbReference>
<accession>A0AAV6UWT0</accession>
<name>A0AAV6UWT0_9ARAC</name>
<dbReference type="AlphaFoldDB" id="A0AAV6UWT0"/>
<evidence type="ECO:0000313" key="2">
    <source>
        <dbReference type="Proteomes" id="UP000827092"/>
    </source>
</evidence>
<proteinExistence type="predicted"/>
<protein>
    <submittedName>
        <fullName evidence="1">Uncharacterized protein</fullName>
    </submittedName>
</protein>
<dbReference type="Proteomes" id="UP000827092">
    <property type="component" value="Unassembled WGS sequence"/>
</dbReference>
<evidence type="ECO:0000313" key="1">
    <source>
        <dbReference type="EMBL" id="KAG8188282.1"/>
    </source>
</evidence>
<sequence>MDSKDGHQAQSVENPKMCEVCKETCDGKFTFGNIDQQIHTKMQFNNQKHCFILQLCTTKCDFLSSLL</sequence>
<gene>
    <name evidence="1" type="ORF">JTE90_012115</name>
</gene>
<comment type="caution">
    <text evidence="1">The sequence shown here is derived from an EMBL/GenBank/DDBJ whole genome shotgun (WGS) entry which is preliminary data.</text>
</comment>
<keyword evidence="2" id="KW-1185">Reference proteome</keyword>
<organism evidence="1 2">
    <name type="scientific">Oedothorax gibbosus</name>
    <dbReference type="NCBI Taxonomy" id="931172"/>
    <lineage>
        <taxon>Eukaryota</taxon>
        <taxon>Metazoa</taxon>
        <taxon>Ecdysozoa</taxon>
        <taxon>Arthropoda</taxon>
        <taxon>Chelicerata</taxon>
        <taxon>Arachnida</taxon>
        <taxon>Araneae</taxon>
        <taxon>Araneomorphae</taxon>
        <taxon>Entelegynae</taxon>
        <taxon>Araneoidea</taxon>
        <taxon>Linyphiidae</taxon>
        <taxon>Erigoninae</taxon>
        <taxon>Oedothorax</taxon>
    </lineage>
</organism>